<accession>A0A0M8NW52</accession>
<reference evidence="2 3" key="1">
    <citation type="submission" date="2015-08" db="EMBL/GenBank/DDBJ databases">
        <title>Genome sequencing of Penicillium nordicum.</title>
        <authorList>
            <person name="Nguyen H.D."/>
            <person name="Seifert K.A."/>
        </authorList>
    </citation>
    <scope>NUCLEOTIDE SEQUENCE [LARGE SCALE GENOMIC DNA]</scope>
    <source>
        <strain evidence="2 3">DAOMC 185683</strain>
    </source>
</reference>
<dbReference type="AlphaFoldDB" id="A0A0M8NW52"/>
<sequence>MTGGVYEITWACITFGIYLTAAKRPILQVCPNEPLRGHRPGLQSYPTSYLKITRLLTCLSQVCFSASIIFSMLASPYRAIWTTSRQTIPRAGAIDVLWRWKVVAACFAALKLVGYMILAVVVGSPPNELRINATVSTVTAFVFAGVSYGVSALIAFAQRHQKRFLLHSIFIPYSTVNLLALLNILFHIHGRSLQMNTLRIINICIPTAFSVCYALAGILIYREGGHQRAEEGTPLLTDEEMQRRQLLRLLGERNSAPSPDLVRNTYRFDLPEDERAQKDWSHLTA</sequence>
<keyword evidence="1" id="KW-0472">Membrane</keyword>
<keyword evidence="1" id="KW-1133">Transmembrane helix</keyword>
<dbReference type="OrthoDB" id="3254104at2759"/>
<keyword evidence="3" id="KW-1185">Reference proteome</keyword>
<protein>
    <submittedName>
        <fullName evidence="2">Uncharacterized protein</fullName>
    </submittedName>
</protein>
<name>A0A0M8NW52_9EURO</name>
<evidence type="ECO:0000256" key="1">
    <source>
        <dbReference type="SAM" id="Phobius"/>
    </source>
</evidence>
<feature type="transmembrane region" description="Helical" evidence="1">
    <location>
        <begin position="59"/>
        <end position="81"/>
    </location>
</feature>
<dbReference type="STRING" id="229535.A0A0M8NW52"/>
<dbReference type="Proteomes" id="UP000037696">
    <property type="component" value="Unassembled WGS sequence"/>
</dbReference>
<comment type="caution">
    <text evidence="2">The sequence shown here is derived from an EMBL/GenBank/DDBJ whole genome shotgun (WGS) entry which is preliminary data.</text>
</comment>
<feature type="transmembrane region" description="Helical" evidence="1">
    <location>
        <begin position="135"/>
        <end position="157"/>
    </location>
</feature>
<feature type="transmembrane region" description="Helical" evidence="1">
    <location>
        <begin position="200"/>
        <end position="221"/>
    </location>
</feature>
<evidence type="ECO:0000313" key="2">
    <source>
        <dbReference type="EMBL" id="KOS40028.1"/>
    </source>
</evidence>
<feature type="transmembrane region" description="Helical" evidence="1">
    <location>
        <begin position="102"/>
        <end position="123"/>
    </location>
</feature>
<keyword evidence="1" id="KW-0812">Transmembrane</keyword>
<evidence type="ECO:0000313" key="3">
    <source>
        <dbReference type="Proteomes" id="UP000037696"/>
    </source>
</evidence>
<gene>
    <name evidence="2" type="ORF">ACN38_g9136</name>
</gene>
<proteinExistence type="predicted"/>
<organism evidence="2 3">
    <name type="scientific">Penicillium nordicum</name>
    <dbReference type="NCBI Taxonomy" id="229535"/>
    <lineage>
        <taxon>Eukaryota</taxon>
        <taxon>Fungi</taxon>
        <taxon>Dikarya</taxon>
        <taxon>Ascomycota</taxon>
        <taxon>Pezizomycotina</taxon>
        <taxon>Eurotiomycetes</taxon>
        <taxon>Eurotiomycetidae</taxon>
        <taxon>Eurotiales</taxon>
        <taxon>Aspergillaceae</taxon>
        <taxon>Penicillium</taxon>
    </lineage>
</organism>
<dbReference type="EMBL" id="LHQQ01000179">
    <property type="protein sequence ID" value="KOS40028.1"/>
    <property type="molecule type" value="Genomic_DNA"/>
</dbReference>
<feature type="transmembrane region" description="Helical" evidence="1">
    <location>
        <begin position="164"/>
        <end position="188"/>
    </location>
</feature>